<reference evidence="1" key="1">
    <citation type="submission" date="2022-09" db="EMBL/GenBank/DDBJ databases">
        <title>Interaction between co-microsymbionts with complementary sets of symbiotic genes in legume-rhizobium systems.</title>
        <authorList>
            <person name="Safronova V."/>
            <person name="Sazanova A."/>
            <person name="Afonin A."/>
            <person name="Chirak E."/>
        </authorList>
    </citation>
    <scope>NUCLEOTIDE SEQUENCE</scope>
    <source>
        <strain evidence="1">A18/3m</strain>
    </source>
</reference>
<gene>
    <name evidence="1" type="ORF">N8E88_06290</name>
</gene>
<keyword evidence="1" id="KW-0614">Plasmid</keyword>
<dbReference type="EMBL" id="CP104971">
    <property type="protein sequence ID" value="UXN57895.1"/>
    <property type="molecule type" value="Genomic_DNA"/>
</dbReference>
<proteinExistence type="predicted"/>
<accession>A0ACD4CWC1</accession>
<organism evidence="1 2">
    <name type="scientific">Phyllobacterium zundukense</name>
    <dbReference type="NCBI Taxonomy" id="1867719"/>
    <lineage>
        <taxon>Bacteria</taxon>
        <taxon>Pseudomonadati</taxon>
        <taxon>Pseudomonadota</taxon>
        <taxon>Alphaproteobacteria</taxon>
        <taxon>Hyphomicrobiales</taxon>
        <taxon>Phyllobacteriaceae</taxon>
        <taxon>Phyllobacterium</taxon>
    </lineage>
</organism>
<keyword evidence="2" id="KW-1185">Reference proteome</keyword>
<sequence>MVAMLGGAVGLAYRFWEMRRADETKRLDKERERRAVQRAALQEFYRSAFTLHHDYKKIRRTLRSLSFCEGQDRKIERLAFEKLMEALEDCQLQAESLHRSVEAQADLFGNEQKNLSSYLSLVDRYLRNLVRQYEEGYQERRQLDPKDLMSLNAEVRSFIDRSEKGDPIWTDLFLPADKVRDSLLELIAKTTPDITV</sequence>
<dbReference type="Proteomes" id="UP001061991">
    <property type="component" value="Plasmid p_unnamed2"/>
</dbReference>
<evidence type="ECO:0000313" key="1">
    <source>
        <dbReference type="EMBL" id="UXN57895.1"/>
    </source>
</evidence>
<geneLocation type="plasmid" evidence="1 2">
    <name>p_unnamed2</name>
</geneLocation>
<name>A0ACD4CWC1_9HYPH</name>
<protein>
    <submittedName>
        <fullName evidence="1">Uncharacterized protein</fullName>
    </submittedName>
</protein>
<evidence type="ECO:0000313" key="2">
    <source>
        <dbReference type="Proteomes" id="UP001061991"/>
    </source>
</evidence>